<keyword evidence="2" id="KW-1185">Reference proteome</keyword>
<organism evidence="1 2">
    <name type="scientific">Hymenobacter cellulosivorans</name>
    <dbReference type="NCBI Taxonomy" id="2932249"/>
    <lineage>
        <taxon>Bacteria</taxon>
        <taxon>Pseudomonadati</taxon>
        <taxon>Bacteroidota</taxon>
        <taxon>Cytophagia</taxon>
        <taxon>Cytophagales</taxon>
        <taxon>Hymenobacteraceae</taxon>
        <taxon>Hymenobacter</taxon>
    </lineage>
</organism>
<dbReference type="RefSeq" id="WP_244715714.1">
    <property type="nucleotide sequence ID" value="NZ_CP095049.1"/>
</dbReference>
<gene>
    <name evidence="1" type="ORF">MUN80_20200</name>
</gene>
<protein>
    <recommendedName>
        <fullName evidence="3">Macroglobulin domain-containing protein</fullName>
    </recommendedName>
</protein>
<dbReference type="Gene3D" id="2.60.40.1930">
    <property type="match status" value="1"/>
</dbReference>
<evidence type="ECO:0000313" key="2">
    <source>
        <dbReference type="Proteomes" id="UP000831785"/>
    </source>
</evidence>
<evidence type="ECO:0000313" key="1">
    <source>
        <dbReference type="EMBL" id="UOQ52071.1"/>
    </source>
</evidence>
<dbReference type="EMBL" id="CP095049">
    <property type="protein sequence ID" value="UOQ52071.1"/>
    <property type="molecule type" value="Genomic_DNA"/>
</dbReference>
<sequence>MSRCVARVGAGLLTGGLLWSLSLGSAHAQSDSLRTLDRQLSRYSQQRLPEKLFLHVDRPLYVSGELMWFKVYAVDGVQHKPLSVSKVAYVELLDREHKPVLQGKIDLQQASGQGSFVLPKSLASGTYTLRAYTNWMKNFPPEYYFQSSVTVVNTFGSVTKAGPPAQSGFDTQFFPEGGHLVKGLTSTVAFKVTDQWDQGVAASGIIVDQRGQNVAQFNTLKFGLGSFTFTPTEAGATYSAIIQLPNNQTLTRKLPAVQEQGYVLHLAPTAADVLTVTVQTTATEAADVLLLGHARQQPFVATMGRFRDNKAVFTINKKDLPDGVAHFTVFNNARQPLCERLYFTPPTQQLSLSASTDKPEYQAREKVSLQLSAAGPGAQPLAANASVAVYRLDSLATAPGASINSYLWLSADLKGRIENPDYYFSPTSPEVAQAADNLMLTQGWSRFRWADVVGGPRPAPAFYPETSGHWIQGKLTHRATGQAAPGIPVYLASPSRQPRLYSAVSQPNGRVQFDLRDFYGPKEIVVQTNTQVDSTYRVEIDSPFSTAYAPSRVPTLQLSETLRPELAQRHLQAQVQTAYFKKFTNRYTLPQTDSLPFYGKPDERYMLDTYTRFKVMEEVMREYVPGVMVRIRKRQFHFQVINHLNDAPMTDDPLVLLDGVPIFNINKVIALDPLKIQRLDVITSKYFHGRQIHQGLVSYTTYKGDLGSYKLDAHALLQEYEGLQLQREFYAPRYDTPQAQQSRLPDFRNLLYWNPQVTTTAANPAATLSFYTADQPGSYVVVVQGLAANGLTGSRRILLQVKPAL</sequence>
<reference evidence="1 2" key="1">
    <citation type="submission" date="2022-04" db="EMBL/GenBank/DDBJ databases">
        <title>Hymenobacter sp. isolated from the air.</title>
        <authorList>
            <person name="Won M."/>
            <person name="Lee C.-M."/>
            <person name="Woen H.-Y."/>
            <person name="Kwon S.-W."/>
        </authorList>
    </citation>
    <scope>NUCLEOTIDE SEQUENCE [LARGE SCALE GENOMIC DNA]</scope>
    <source>
        <strain evidence="2">5116 S-27</strain>
    </source>
</reference>
<evidence type="ECO:0008006" key="3">
    <source>
        <dbReference type="Google" id="ProtNLM"/>
    </source>
</evidence>
<accession>A0ABY4F5Y6</accession>
<proteinExistence type="predicted"/>
<dbReference type="Proteomes" id="UP000831785">
    <property type="component" value="Chromosome"/>
</dbReference>
<name>A0ABY4F5Y6_9BACT</name>